<evidence type="ECO:0000313" key="3">
    <source>
        <dbReference type="Proteomes" id="UP000193922"/>
    </source>
</evidence>
<name>A0A1Y1WG36_9FUNG</name>
<feature type="region of interest" description="Disordered" evidence="1">
    <location>
        <begin position="289"/>
        <end position="308"/>
    </location>
</feature>
<accession>A0A1Y1WG36</accession>
<feature type="compositionally biased region" description="Polar residues" evidence="1">
    <location>
        <begin position="70"/>
        <end position="81"/>
    </location>
</feature>
<feature type="region of interest" description="Disordered" evidence="1">
    <location>
        <begin position="1319"/>
        <end position="1377"/>
    </location>
</feature>
<reference evidence="2 3" key="1">
    <citation type="submission" date="2016-07" db="EMBL/GenBank/DDBJ databases">
        <title>Pervasive Adenine N6-methylation of Active Genes in Fungi.</title>
        <authorList>
            <consortium name="DOE Joint Genome Institute"/>
            <person name="Mondo S.J."/>
            <person name="Dannebaum R.O."/>
            <person name="Kuo R.C."/>
            <person name="Labutti K."/>
            <person name="Haridas S."/>
            <person name="Kuo A."/>
            <person name="Salamov A."/>
            <person name="Ahrendt S.R."/>
            <person name="Lipzen A."/>
            <person name="Sullivan W."/>
            <person name="Andreopoulos W.B."/>
            <person name="Clum A."/>
            <person name="Lindquist E."/>
            <person name="Daum C."/>
            <person name="Ramamoorthy G.K."/>
            <person name="Gryganskyi A."/>
            <person name="Culley D."/>
            <person name="Magnuson J.K."/>
            <person name="James T.Y."/>
            <person name="O'Malley M.A."/>
            <person name="Stajich J.E."/>
            <person name="Spatafora J.W."/>
            <person name="Visel A."/>
            <person name="Grigoriev I.V."/>
        </authorList>
    </citation>
    <scope>NUCLEOTIDE SEQUENCE [LARGE SCALE GENOMIC DNA]</scope>
    <source>
        <strain evidence="2 3">ATCC 12442</strain>
    </source>
</reference>
<dbReference type="GeneID" id="63806870"/>
<feature type="compositionally biased region" description="Pro residues" evidence="1">
    <location>
        <begin position="1"/>
        <end position="11"/>
    </location>
</feature>
<feature type="compositionally biased region" description="Polar residues" evidence="1">
    <location>
        <begin position="130"/>
        <end position="140"/>
    </location>
</feature>
<feature type="compositionally biased region" description="Low complexity" evidence="1">
    <location>
        <begin position="24"/>
        <end position="39"/>
    </location>
</feature>
<sequence length="1509" mass="162580">MSNWYNPPPPRARSQLARERTLPSRSTTASSRAAGSSSTQPPPTQSLADRRRRMTMTGPAPNRSAPAPAQWSTMRSSSSPSGIPRTAGRRLSDASYTPTMPSRLNPRGAPESLLQVFTREQHNTRRPSADNGNTTPSSASHVPGGFPGGQSPSEFPSPGYAGDRRPESRASMRSVTSAHTYMSSHTNNASGSSKAAYFVKSLKLDAKVVPPLLDQQRASRRKVRFQQESEPRVRVRMDALVHVLHQGEQCVDLLCVGDPQDPDQGAWPTIERAEFSLVDGSADYAESVVSVPASPATSPGIPPQPLADEWVSQMPDLDTTPMTTPVRKPQDPKQRGAPVFHISEQAGQQEQRPSSSGSSHYESHTQASYSRARARATDRAAIYGPDHASVMPSTLSRRRSTSFTEDSPFACSRSLADMFRDPGMPGSMRAHSSMGFASHRSAPHSLDTVLTEQQPVLKEPESLGMGSQWSQAIGGSEGSSSLCVFDTDDQRGVFVARIREPRRVQISVWFSLPAQPAASDKSPVNEHAANSPMASASAMTIFPWESGSVTLHGLPRSLNTRVCIRLPHRRTLLGDDGDDIVLLSFPSPNDLTPDMLTTPRRRVMKVDMSDAPSTMRRAGICRGPLPEFSPQGLPGDGCFYRIRMTQPSRSEPTGSRVMDARLASAEAIGRKGKPTSTTAHGWLSTDDSDTQPGRDDLMQQLCQDSDMLLDRRLQRHIDETADDLATYAPPVSIQVDEFGSPQPVAAKVNGKRQEWDAFAQDQTRAEGFDYSKTELTTYRLKSIDMVTLAWSPRLVEYCQPIDEPVQAPADEKGDEQLVPRKPLAPPAELFGLETIMSASTTPSNSVRARSDEPAARLSTDRVFEALAKPVAVAAGKPVVDSVDVRVRVCPQSLGLLTRVVLSLETAGDASSAAQWPESAALALQERQPLLSVGYQHKSTPLWAVDKSNPSSLRVWVPATVGSASPIVLEVESTTQIGVGVRGMQLTDRVCLAVPERIISLPTTSSSAGAKVTVDNMSDLWVSASLADHDASVSEALSALNGAGQEYFVVDIIRQGVSQSPSAQHLRLASALSSFEASELPCICPSQLDIDVSMASGSPAAAGLMATVTLVCTLTSLDPWFVQMRQPLPGSSTRTACLAIRTPAISDSSLWVLDHVNVSGDNGSTPLAPLITGSQMLVVLPIRTTNSSAEAALGDEVAVDTVKCVFSASLPDVRDKAILPLPLPLLDLSDSRMADLSVDLDKVAHVRFARRSRHLLSSTRLSLACSSAQTRYRARLNLSADSTLLATHRLYLSLDSSLALQLYTPEPPRELVSRYVETEPAVNGAEDEERDDISPATTASGSPMIVEMTEDNGAAEVPQQQQQQQQQEPATETDALLGGRDSRGVLNTLWRAIKWVIKVFLYLTVTAILLYVASDYLEMQSPPPLDMHVQPIAAAPLLPTETTIAAALQQSSASPSESTGVAHPLDITLVGSGFAASPGSSLCAGDRIPPTEHNLRHRIPRLGGGYIRQC</sequence>
<protein>
    <submittedName>
        <fullName evidence="2">Uncharacterized protein</fullName>
    </submittedName>
</protein>
<evidence type="ECO:0000256" key="1">
    <source>
        <dbReference type="SAM" id="MobiDB-lite"/>
    </source>
</evidence>
<dbReference type="OrthoDB" id="5590342at2759"/>
<dbReference type="EMBL" id="MCFD01000003">
    <property type="protein sequence ID" value="ORX72511.1"/>
    <property type="molecule type" value="Genomic_DNA"/>
</dbReference>
<evidence type="ECO:0000313" key="2">
    <source>
        <dbReference type="EMBL" id="ORX72511.1"/>
    </source>
</evidence>
<dbReference type="RefSeq" id="XP_040745935.1">
    <property type="nucleotide sequence ID" value="XM_040890222.1"/>
</dbReference>
<feature type="compositionally biased region" description="Low complexity" evidence="1">
    <location>
        <begin position="289"/>
        <end position="299"/>
    </location>
</feature>
<feature type="compositionally biased region" description="Low complexity" evidence="1">
    <location>
        <begin position="315"/>
        <end position="325"/>
    </location>
</feature>
<proteinExistence type="predicted"/>
<dbReference type="Proteomes" id="UP000193922">
    <property type="component" value="Unassembled WGS sequence"/>
</dbReference>
<keyword evidence="3" id="KW-1185">Reference proteome</keyword>
<gene>
    <name evidence="2" type="ORF">DL89DRAFT_291661</name>
</gene>
<feature type="region of interest" description="Disordered" evidence="1">
    <location>
        <begin position="669"/>
        <end position="692"/>
    </location>
</feature>
<comment type="caution">
    <text evidence="2">The sequence shown here is derived from an EMBL/GenBank/DDBJ whole genome shotgun (WGS) entry which is preliminary data.</text>
</comment>
<feature type="region of interest" description="Disordered" evidence="1">
    <location>
        <begin position="1"/>
        <end position="108"/>
    </location>
</feature>
<feature type="region of interest" description="Disordered" evidence="1">
    <location>
        <begin position="121"/>
        <end position="176"/>
    </location>
</feature>
<organism evidence="2 3">
    <name type="scientific">Linderina pennispora</name>
    <dbReference type="NCBI Taxonomy" id="61395"/>
    <lineage>
        <taxon>Eukaryota</taxon>
        <taxon>Fungi</taxon>
        <taxon>Fungi incertae sedis</taxon>
        <taxon>Zoopagomycota</taxon>
        <taxon>Kickxellomycotina</taxon>
        <taxon>Kickxellomycetes</taxon>
        <taxon>Kickxellales</taxon>
        <taxon>Kickxellaceae</taxon>
        <taxon>Linderina</taxon>
    </lineage>
</organism>
<feature type="region of interest" description="Disordered" evidence="1">
    <location>
        <begin position="315"/>
        <end position="407"/>
    </location>
</feature>